<dbReference type="AlphaFoldDB" id="A0A6C0C172"/>
<dbReference type="EMBL" id="MN739294">
    <property type="protein sequence ID" value="QHS97398.1"/>
    <property type="molecule type" value="Genomic_DNA"/>
</dbReference>
<accession>A0A6C0C172</accession>
<reference evidence="1" key="1">
    <citation type="journal article" date="2020" name="Nature">
        <title>Giant virus diversity and host interactions through global metagenomics.</title>
        <authorList>
            <person name="Schulz F."/>
            <person name="Roux S."/>
            <person name="Paez-Espino D."/>
            <person name="Jungbluth S."/>
            <person name="Walsh D.A."/>
            <person name="Denef V.J."/>
            <person name="McMahon K.D."/>
            <person name="Konstantinidis K.T."/>
            <person name="Eloe-Fadrosh E.A."/>
            <person name="Kyrpides N.C."/>
            <person name="Woyke T."/>
        </authorList>
    </citation>
    <scope>NUCLEOTIDE SEQUENCE</scope>
    <source>
        <strain evidence="1">GVMAG-M-3300020169-51</strain>
    </source>
</reference>
<protein>
    <submittedName>
        <fullName evidence="1">Uncharacterized protein</fullName>
    </submittedName>
</protein>
<evidence type="ECO:0000313" key="1">
    <source>
        <dbReference type="EMBL" id="QHS97398.1"/>
    </source>
</evidence>
<name>A0A6C0C172_9ZZZZ</name>
<organism evidence="1">
    <name type="scientific">viral metagenome</name>
    <dbReference type="NCBI Taxonomy" id="1070528"/>
    <lineage>
        <taxon>unclassified sequences</taxon>
        <taxon>metagenomes</taxon>
        <taxon>organismal metagenomes</taxon>
    </lineage>
</organism>
<sequence length="77" mass="9056">MNNKKHIGINLQFLSDCKEYYKNAPDKIWDNKKVLTIVNSGNGLKTIEYGGLMFGIFDDYTFKFYGIPVKCINYDWY</sequence>
<proteinExistence type="predicted"/>